<comment type="subcellular location">
    <subcellularLocation>
        <location evidence="1">Membrane</location>
        <topology evidence="1">Multi-pass membrane protein</topology>
    </subcellularLocation>
</comment>
<dbReference type="PANTHER" id="PTHR21041:SF3">
    <property type="entry name" value="OSTEOCLAST STIMULATORY TRANSMEMBRANE PROTEIN"/>
    <property type="match status" value="1"/>
</dbReference>
<comment type="caution">
    <text evidence="6">The sequence shown here is derived from an EMBL/GenBank/DDBJ whole genome shotgun (WGS) entry which is preliminary data.</text>
</comment>
<dbReference type="PANTHER" id="PTHR21041">
    <property type="entry name" value="DENDRITIC CELL-SPECIFIC TRANSMEMBRANE PROTEIN"/>
    <property type="match status" value="1"/>
</dbReference>
<organism evidence="6 7">
    <name type="scientific">Pleurodeles waltl</name>
    <name type="common">Iberian ribbed newt</name>
    <dbReference type="NCBI Taxonomy" id="8319"/>
    <lineage>
        <taxon>Eukaryota</taxon>
        <taxon>Metazoa</taxon>
        <taxon>Chordata</taxon>
        <taxon>Craniata</taxon>
        <taxon>Vertebrata</taxon>
        <taxon>Euteleostomi</taxon>
        <taxon>Amphibia</taxon>
        <taxon>Batrachia</taxon>
        <taxon>Caudata</taxon>
        <taxon>Salamandroidea</taxon>
        <taxon>Salamandridae</taxon>
        <taxon>Pleurodelinae</taxon>
        <taxon>Pleurodeles</taxon>
    </lineage>
</organism>
<reference evidence="6" key="1">
    <citation type="journal article" date="2022" name="bioRxiv">
        <title>Sequencing and chromosome-scale assembly of the giantPleurodeles waltlgenome.</title>
        <authorList>
            <person name="Brown T."/>
            <person name="Elewa A."/>
            <person name="Iarovenko S."/>
            <person name="Subramanian E."/>
            <person name="Araus A.J."/>
            <person name="Petzold A."/>
            <person name="Susuki M."/>
            <person name="Suzuki K.-i.T."/>
            <person name="Hayashi T."/>
            <person name="Toyoda A."/>
            <person name="Oliveira C."/>
            <person name="Osipova E."/>
            <person name="Leigh N.D."/>
            <person name="Simon A."/>
            <person name="Yun M.H."/>
        </authorList>
    </citation>
    <scope>NUCLEOTIDE SEQUENCE</scope>
    <source>
        <strain evidence="6">20211129_DDA</strain>
        <tissue evidence="6">Liver</tissue>
    </source>
</reference>
<keyword evidence="7" id="KW-1185">Reference proteome</keyword>
<evidence type="ECO:0000313" key="7">
    <source>
        <dbReference type="Proteomes" id="UP001066276"/>
    </source>
</evidence>
<evidence type="ECO:0000313" key="6">
    <source>
        <dbReference type="EMBL" id="KAJ1123475.1"/>
    </source>
</evidence>
<protein>
    <recommendedName>
        <fullName evidence="5">Dendritic cell-specific transmembrane protein-like domain-containing protein</fullName>
    </recommendedName>
</protein>
<evidence type="ECO:0000256" key="3">
    <source>
        <dbReference type="ARBA" id="ARBA00022989"/>
    </source>
</evidence>
<dbReference type="AlphaFoldDB" id="A0AAV7P8K1"/>
<dbReference type="Proteomes" id="UP001066276">
    <property type="component" value="Chromosome 7"/>
</dbReference>
<dbReference type="InterPro" id="IPR051856">
    <property type="entry name" value="CSR-E3_Ligase_Protein"/>
</dbReference>
<feature type="domain" description="Dendritic cell-specific transmembrane protein-like" evidence="5">
    <location>
        <begin position="1"/>
        <end position="124"/>
    </location>
</feature>
<evidence type="ECO:0000256" key="4">
    <source>
        <dbReference type="ARBA" id="ARBA00023136"/>
    </source>
</evidence>
<dbReference type="Pfam" id="PF07782">
    <property type="entry name" value="DC_STAMP"/>
    <property type="match status" value="1"/>
</dbReference>
<keyword evidence="4" id="KW-0472">Membrane</keyword>
<proteinExistence type="predicted"/>
<accession>A0AAV7P8K1</accession>
<gene>
    <name evidence="6" type="ORF">NDU88_001944</name>
</gene>
<dbReference type="InterPro" id="IPR012858">
    <property type="entry name" value="DC_STAMP-like"/>
</dbReference>
<dbReference type="GO" id="GO:0016020">
    <property type="term" value="C:membrane"/>
    <property type="evidence" value="ECO:0007669"/>
    <property type="project" value="UniProtKB-SubCell"/>
</dbReference>
<sequence>MVMDHIVFFLAVAIGEWADNFPTVPLTLEIMYNLQISIMPLFFGVGKISSHLFDKKYRLELSLVSSHCVQQPRAPQSTAVFTVTLIYCLACAQIFLQTYAHRLCRKISASFFEKQEEARIQYLFKKILRKHRKKQKMFL</sequence>
<keyword evidence="2" id="KW-0812">Transmembrane</keyword>
<name>A0AAV7P8K1_PLEWA</name>
<evidence type="ECO:0000259" key="5">
    <source>
        <dbReference type="Pfam" id="PF07782"/>
    </source>
</evidence>
<dbReference type="EMBL" id="JANPWB010000011">
    <property type="protein sequence ID" value="KAJ1123475.1"/>
    <property type="molecule type" value="Genomic_DNA"/>
</dbReference>
<evidence type="ECO:0000256" key="1">
    <source>
        <dbReference type="ARBA" id="ARBA00004141"/>
    </source>
</evidence>
<keyword evidence="3" id="KW-1133">Transmembrane helix</keyword>
<evidence type="ECO:0000256" key="2">
    <source>
        <dbReference type="ARBA" id="ARBA00022692"/>
    </source>
</evidence>